<dbReference type="Gene3D" id="3.20.20.370">
    <property type="entry name" value="Glycoside hydrolase/deacetylase"/>
    <property type="match status" value="1"/>
</dbReference>
<dbReference type="SUPFAM" id="SSF88713">
    <property type="entry name" value="Glycoside hydrolase/deacetylase"/>
    <property type="match status" value="1"/>
</dbReference>
<dbReference type="Gene3D" id="2.60.120.260">
    <property type="entry name" value="Galactose-binding domain-like"/>
    <property type="match status" value="1"/>
</dbReference>
<organism evidence="3 4">
    <name type="scientific">Ravibacter arvi</name>
    <dbReference type="NCBI Taxonomy" id="2051041"/>
    <lineage>
        <taxon>Bacteria</taxon>
        <taxon>Pseudomonadati</taxon>
        <taxon>Bacteroidota</taxon>
        <taxon>Cytophagia</taxon>
        <taxon>Cytophagales</taxon>
        <taxon>Spirosomataceae</taxon>
        <taxon>Ravibacter</taxon>
    </lineage>
</organism>
<dbReference type="CDD" id="cd10967">
    <property type="entry name" value="CE4_GLA_like_6s"/>
    <property type="match status" value="1"/>
</dbReference>
<proteinExistence type="predicted"/>
<feature type="chain" id="PRO_5046257145" description="NodB homology domain-containing protein" evidence="1">
    <location>
        <begin position="23"/>
        <end position="411"/>
    </location>
</feature>
<dbReference type="PANTHER" id="PTHR10587">
    <property type="entry name" value="GLYCOSYL TRANSFERASE-RELATED"/>
    <property type="match status" value="1"/>
</dbReference>
<reference evidence="4" key="1">
    <citation type="journal article" date="2019" name="Int. J. Syst. Evol. Microbiol.">
        <title>The Global Catalogue of Microorganisms (GCM) 10K type strain sequencing project: providing services to taxonomists for standard genome sequencing and annotation.</title>
        <authorList>
            <consortium name="The Broad Institute Genomics Platform"/>
            <consortium name="The Broad Institute Genome Sequencing Center for Infectious Disease"/>
            <person name="Wu L."/>
            <person name="Ma J."/>
        </authorList>
    </citation>
    <scope>NUCLEOTIDE SEQUENCE [LARGE SCALE GENOMIC DNA]</scope>
    <source>
        <strain evidence="4">JCM 31920</strain>
    </source>
</reference>
<dbReference type="InterPro" id="IPR002509">
    <property type="entry name" value="NODB_dom"/>
</dbReference>
<accession>A0ABP8M320</accession>
<dbReference type="RefSeq" id="WP_345029935.1">
    <property type="nucleotide sequence ID" value="NZ_BAABEY010000025.1"/>
</dbReference>
<evidence type="ECO:0000313" key="4">
    <source>
        <dbReference type="Proteomes" id="UP001501508"/>
    </source>
</evidence>
<dbReference type="Proteomes" id="UP001501508">
    <property type="component" value="Unassembled WGS sequence"/>
</dbReference>
<comment type="caution">
    <text evidence="3">The sequence shown here is derived from an EMBL/GenBank/DDBJ whole genome shotgun (WGS) entry which is preliminary data.</text>
</comment>
<dbReference type="EMBL" id="BAABEY010000025">
    <property type="protein sequence ID" value="GAA4441456.1"/>
    <property type="molecule type" value="Genomic_DNA"/>
</dbReference>
<sequence length="411" mass="46198">MNKLSKFALLHLLCLPLTGALAQGNPQKFPWPEGKRMALSLSFDDARKTNVRQGTDLFDKYGVQATFYVVPSNVKPDLELWKKAVKNGHEMGNHSIVHPCSGNFVWSRERALEMYTIDKMRAELTEANRQIKELLGVTPTTYAYPCGITTIGRGKNAQSFVPLIADMFVAGRRWLDEAPVDPNYCDMALLTGVEMDGKDFEQLLPMIRQAEKAGQWLVLAGHETADSGNQTSRLAMLEKLIQYAKDPKNGIWIAPIGTIAQYVKEKRDAGLINTPQTLYAAAGKPLTLEARYGTAVGPKIEYMPEWKAFGWFTGKDKVEWSLEIPQTSQYDVVLDWSVSDEEAGKNFVLETNKKLLSGKVEKSGSWETFKEKKIGRIKLEKGRHQLAFRSEEPFEKGALLDLRTIKLIPVK</sequence>
<dbReference type="InterPro" id="IPR050248">
    <property type="entry name" value="Polysacc_deacetylase_ArnD"/>
</dbReference>
<dbReference type="InterPro" id="IPR011330">
    <property type="entry name" value="Glyco_hydro/deAcase_b/a-brl"/>
</dbReference>
<protein>
    <recommendedName>
        <fullName evidence="2">NodB homology domain-containing protein</fullName>
    </recommendedName>
</protein>
<dbReference type="Pfam" id="PF01522">
    <property type="entry name" value="Polysacc_deac_1"/>
    <property type="match status" value="1"/>
</dbReference>
<feature type="domain" description="NodB homology" evidence="2">
    <location>
        <begin position="37"/>
        <end position="254"/>
    </location>
</feature>
<evidence type="ECO:0000313" key="3">
    <source>
        <dbReference type="EMBL" id="GAA4441456.1"/>
    </source>
</evidence>
<gene>
    <name evidence="3" type="ORF">GCM10023091_26750</name>
</gene>
<evidence type="ECO:0000256" key="1">
    <source>
        <dbReference type="SAM" id="SignalP"/>
    </source>
</evidence>
<keyword evidence="1" id="KW-0732">Signal</keyword>
<name>A0ABP8M320_9BACT</name>
<keyword evidence="4" id="KW-1185">Reference proteome</keyword>
<dbReference type="PROSITE" id="PS51677">
    <property type="entry name" value="NODB"/>
    <property type="match status" value="1"/>
</dbReference>
<feature type="signal peptide" evidence="1">
    <location>
        <begin position="1"/>
        <end position="22"/>
    </location>
</feature>
<evidence type="ECO:0000259" key="2">
    <source>
        <dbReference type="PROSITE" id="PS51677"/>
    </source>
</evidence>